<evidence type="ECO:0000259" key="2">
    <source>
        <dbReference type="Pfam" id="PF02517"/>
    </source>
</evidence>
<keyword evidence="1" id="KW-1133">Transmembrane helix</keyword>
<dbReference type="RefSeq" id="WP_410035206.1">
    <property type="nucleotide sequence ID" value="NZ_JBGMEF010000011.1"/>
</dbReference>
<dbReference type="PANTHER" id="PTHR39430:SF1">
    <property type="entry name" value="PROTEASE"/>
    <property type="match status" value="1"/>
</dbReference>
<feature type="domain" description="CAAX prenyl protease 2/Lysostaphin resistance protein A-like" evidence="2">
    <location>
        <begin position="140"/>
        <end position="232"/>
    </location>
</feature>
<feature type="transmembrane region" description="Helical" evidence="1">
    <location>
        <begin position="235"/>
        <end position="253"/>
    </location>
</feature>
<feature type="transmembrane region" description="Helical" evidence="1">
    <location>
        <begin position="20"/>
        <end position="43"/>
    </location>
</feature>
<gene>
    <name evidence="3" type="ORF">ACCQ42_02085</name>
</gene>
<evidence type="ECO:0000313" key="4">
    <source>
        <dbReference type="Proteomes" id="UP001637994"/>
    </source>
</evidence>
<dbReference type="GO" id="GO:0016787">
    <property type="term" value="F:hydrolase activity"/>
    <property type="evidence" value="ECO:0007669"/>
    <property type="project" value="UniProtKB-KW"/>
</dbReference>
<feature type="transmembrane region" description="Helical" evidence="1">
    <location>
        <begin position="273"/>
        <end position="291"/>
    </location>
</feature>
<dbReference type="InterPro" id="IPR003675">
    <property type="entry name" value="Rce1/LyrA-like_dom"/>
</dbReference>
<feature type="transmembrane region" description="Helical" evidence="1">
    <location>
        <begin position="137"/>
        <end position="154"/>
    </location>
</feature>
<feature type="transmembrane region" description="Helical" evidence="1">
    <location>
        <begin position="197"/>
        <end position="215"/>
    </location>
</feature>
<feature type="transmembrane region" description="Helical" evidence="1">
    <location>
        <begin position="63"/>
        <end position="82"/>
    </location>
</feature>
<dbReference type="EC" id="3.4.-.-" evidence="3"/>
<accession>A0ABW9MB67</accession>
<evidence type="ECO:0000256" key="1">
    <source>
        <dbReference type="SAM" id="Phobius"/>
    </source>
</evidence>
<dbReference type="Proteomes" id="UP001637994">
    <property type="component" value="Unassembled WGS sequence"/>
</dbReference>
<dbReference type="EMBL" id="JBGMEF010000011">
    <property type="protein sequence ID" value="MFO3666560.1"/>
    <property type="molecule type" value="Genomic_DNA"/>
</dbReference>
<keyword evidence="1" id="KW-0812">Transmembrane</keyword>
<reference evidence="3 4" key="1">
    <citation type="journal article" date="2025" name="Anaerobe">
        <title>Description of Anaerococcus kampingiae sp. nov., Anaerococcus groningensis sp. nov., Anaerococcus martiniensis sp. nov., and Anaerococcus cruorum sp. nov., isolated from human clinical specimens.</title>
        <authorList>
            <person name="Boiten K.E."/>
            <person name="Meijer J."/>
            <person name="van Wezel E.M."/>
            <person name="Veloo A.C.M."/>
        </authorList>
    </citation>
    <scope>NUCLEOTIDE SEQUENCE [LARGE SCALE GENOMIC DNA]</scope>
    <source>
        <strain evidence="3 4">ENR0874</strain>
    </source>
</reference>
<organism evidence="3 4">
    <name type="scientific">Anaerococcus kampingae</name>
    <dbReference type="NCBI Taxonomy" id="3115614"/>
    <lineage>
        <taxon>Bacteria</taxon>
        <taxon>Bacillati</taxon>
        <taxon>Bacillota</taxon>
        <taxon>Tissierellia</taxon>
        <taxon>Tissierellales</taxon>
        <taxon>Peptoniphilaceae</taxon>
        <taxon>Anaerococcus</taxon>
    </lineage>
</organism>
<feature type="transmembrane region" description="Helical" evidence="1">
    <location>
        <begin position="174"/>
        <end position="191"/>
    </location>
</feature>
<evidence type="ECO:0000313" key="3">
    <source>
        <dbReference type="EMBL" id="MFO3666560.1"/>
    </source>
</evidence>
<comment type="caution">
    <text evidence="3">The sequence shown here is derived from an EMBL/GenBank/DDBJ whole genome shotgun (WGS) entry which is preliminary data.</text>
</comment>
<name>A0ABW9MB67_9FIRM</name>
<feature type="transmembrane region" description="Helical" evidence="1">
    <location>
        <begin position="103"/>
        <end position="125"/>
    </location>
</feature>
<keyword evidence="3" id="KW-0378">Hydrolase</keyword>
<proteinExistence type="predicted"/>
<protein>
    <submittedName>
        <fullName evidence="3">CPBP family intramembrane glutamic endopeptidase</fullName>
        <ecNumber evidence="3">3.4.-.-</ecNumber>
    </submittedName>
</protein>
<sequence length="298" mass="33163">MKANRSIKRTKEEARDLNPVLITLILSILIIIPQYLLGLIGGFGKNIKVIDDFFTYMDTNNMSFLLIIYSTALTLFLAYIFARKILKRDKISLGLVDDRKFISYAKGILLGFSLLSLIVLILKSLGFAEIVTNKTDLNIKLFLIFIPAWMIQGFEEEFLMRAILMNQMAGRGKIILAMAANSLIFSILHLGNLGFSLMAFINIFLIGMIFSLLFYKEDSIYISAGAHSFWNMTMANIYGVAVSGFSQSGANILKTTLKGRDLISGAEFGLEGSIVTSLVLAIVLIILISNIRKKSCPK</sequence>
<dbReference type="PANTHER" id="PTHR39430">
    <property type="entry name" value="MEMBRANE-ASSOCIATED PROTEASE-RELATED"/>
    <property type="match status" value="1"/>
</dbReference>
<dbReference type="Pfam" id="PF02517">
    <property type="entry name" value="Rce1-like"/>
    <property type="match status" value="1"/>
</dbReference>
<keyword evidence="1" id="KW-0472">Membrane</keyword>
<keyword evidence="4" id="KW-1185">Reference proteome</keyword>